<name>A0AAV3TDW4_9EURY</name>
<dbReference type="InterPro" id="IPR058910">
    <property type="entry name" value="DUF8186_M"/>
</dbReference>
<feature type="transmembrane region" description="Helical" evidence="2">
    <location>
        <begin position="541"/>
        <end position="562"/>
    </location>
</feature>
<feature type="region of interest" description="Disordered" evidence="1">
    <location>
        <begin position="51"/>
        <end position="105"/>
    </location>
</feature>
<evidence type="ECO:0000259" key="3">
    <source>
        <dbReference type="Pfam" id="PF26589"/>
    </source>
</evidence>
<dbReference type="Pfam" id="PF26589">
    <property type="entry name" value="DUF8186"/>
    <property type="match status" value="1"/>
</dbReference>
<keyword evidence="2" id="KW-0472">Membrane</keyword>
<dbReference type="Pfam" id="PF26590">
    <property type="entry name" value="DUF8186_M"/>
    <property type="match status" value="1"/>
</dbReference>
<dbReference type="InterPro" id="IPR058911">
    <property type="entry name" value="DUF8186_C"/>
</dbReference>
<keyword evidence="2" id="KW-0812">Transmembrane</keyword>
<dbReference type="AlphaFoldDB" id="A0AAV3TDW4"/>
<dbReference type="InterPro" id="IPR058499">
    <property type="entry name" value="DUF8186"/>
</dbReference>
<evidence type="ECO:0000259" key="4">
    <source>
        <dbReference type="Pfam" id="PF26590"/>
    </source>
</evidence>
<comment type="caution">
    <text evidence="6">The sequence shown here is derived from an EMBL/GenBank/DDBJ whole genome shotgun (WGS) entry which is preliminary data.</text>
</comment>
<feature type="region of interest" description="Disordered" evidence="1">
    <location>
        <begin position="245"/>
        <end position="265"/>
    </location>
</feature>
<reference evidence="6 7" key="1">
    <citation type="journal article" date="2019" name="Int. J. Syst. Evol. Microbiol.">
        <title>The Global Catalogue of Microorganisms (GCM) 10K type strain sequencing project: providing services to taxonomists for standard genome sequencing and annotation.</title>
        <authorList>
            <consortium name="The Broad Institute Genomics Platform"/>
            <consortium name="The Broad Institute Genome Sequencing Center for Infectious Disease"/>
            <person name="Wu L."/>
            <person name="Ma J."/>
        </authorList>
    </citation>
    <scope>NUCLEOTIDE SEQUENCE [LARGE SCALE GENOMIC DNA]</scope>
    <source>
        <strain evidence="6 7">JCM 16328</strain>
    </source>
</reference>
<keyword evidence="2" id="KW-1133">Transmembrane helix</keyword>
<dbReference type="Proteomes" id="UP001500420">
    <property type="component" value="Unassembled WGS sequence"/>
</dbReference>
<dbReference type="EMBL" id="BAAADV010000008">
    <property type="protein sequence ID" value="GAA0682775.1"/>
    <property type="molecule type" value="Genomic_DNA"/>
</dbReference>
<accession>A0AAV3TDW4</accession>
<dbReference type="RefSeq" id="WP_343775895.1">
    <property type="nucleotide sequence ID" value="NZ_BAAADV010000008.1"/>
</dbReference>
<evidence type="ECO:0000259" key="5">
    <source>
        <dbReference type="Pfam" id="PF26591"/>
    </source>
</evidence>
<evidence type="ECO:0000313" key="6">
    <source>
        <dbReference type="EMBL" id="GAA0682775.1"/>
    </source>
</evidence>
<feature type="domain" description="DUF8186" evidence="5">
    <location>
        <begin position="443"/>
        <end position="528"/>
    </location>
</feature>
<sequence>MVAILLVSGSMLGIVAGSISESEPSINTSAVPSDGPDYGVNNSTFQRLWSEDNDKENQLDENGISENRSSRAKFASRLARSTDIPFSEPPQATEKWNQGDFGDYTHGSDDASVHPEAATLEDGVYIRDAYVSIFAVQPSTILHQGNETTQYVAPDGEVLALSDYRVAVPQDDRTGSHRERWSVSQTSIESVELSVDSRTVDVEDGHQAALTYGSLSETSRLTVEAKIVVELRRLTLECPEWDNSTSSCNGDWDRESETTDASKTVSTSRDVVVNRISDTAGQQVRFDADQNRVGAVVHPNTEWSTIAVDGDVRVRSNWWFYTAGRSGWQTMVTSTARDTSHTESSVRPVQVHAFPSQEEAYIPTELTEGGERPLAIEEAWGTEHSGPALPPNIDIAAANRYGNADSIALSSSHLDGSAFRDVTVQGIVRGQTQTVSLSDQQTVRETNLDMTVVEANATHAVIRASVTENASGKAVTTGRVAIGNQTVALNTSGIGVTTISTPSTVIRGEYTSAPWWLTDQPYAASNDVTELPANFPAFQTLIRLIVVTILWFVPVAALVFGFDYMSGGTLLGLSNRT</sequence>
<gene>
    <name evidence="6" type="ORF">GCM10009020_35120</name>
</gene>
<feature type="domain" description="DUF8186" evidence="3">
    <location>
        <begin position="103"/>
        <end position="274"/>
    </location>
</feature>
<evidence type="ECO:0000256" key="1">
    <source>
        <dbReference type="SAM" id="MobiDB-lite"/>
    </source>
</evidence>
<keyword evidence="7" id="KW-1185">Reference proteome</keyword>
<organism evidence="6 7">
    <name type="scientific">Natronoarchaeum mannanilyticum</name>
    <dbReference type="NCBI Taxonomy" id="926360"/>
    <lineage>
        <taxon>Archaea</taxon>
        <taxon>Methanobacteriati</taxon>
        <taxon>Methanobacteriota</taxon>
        <taxon>Stenosarchaea group</taxon>
        <taxon>Halobacteria</taxon>
        <taxon>Halobacteriales</taxon>
        <taxon>Natronoarchaeaceae</taxon>
    </lineage>
</organism>
<proteinExistence type="predicted"/>
<protein>
    <submittedName>
        <fullName evidence="6">Uncharacterized protein</fullName>
    </submittedName>
</protein>
<feature type="domain" description="DUF8186" evidence="4">
    <location>
        <begin position="281"/>
        <end position="436"/>
    </location>
</feature>
<dbReference type="Pfam" id="PF26591">
    <property type="entry name" value="DUF8186_C"/>
    <property type="match status" value="1"/>
</dbReference>
<evidence type="ECO:0000313" key="7">
    <source>
        <dbReference type="Proteomes" id="UP001500420"/>
    </source>
</evidence>
<evidence type="ECO:0000256" key="2">
    <source>
        <dbReference type="SAM" id="Phobius"/>
    </source>
</evidence>